<organism evidence="1 2">
    <name type="scientific">Lentinula edodes</name>
    <name type="common">Shiitake mushroom</name>
    <name type="synonym">Lentinus edodes</name>
    <dbReference type="NCBI Taxonomy" id="5353"/>
    <lineage>
        <taxon>Eukaryota</taxon>
        <taxon>Fungi</taxon>
        <taxon>Dikarya</taxon>
        <taxon>Basidiomycota</taxon>
        <taxon>Agaricomycotina</taxon>
        <taxon>Agaricomycetes</taxon>
        <taxon>Agaricomycetidae</taxon>
        <taxon>Agaricales</taxon>
        <taxon>Marasmiineae</taxon>
        <taxon>Omphalotaceae</taxon>
        <taxon>Lentinula</taxon>
    </lineage>
</organism>
<accession>A0A1Q3ET31</accession>
<comment type="caution">
    <text evidence="1">The sequence shown here is derived from an EMBL/GenBank/DDBJ whole genome shotgun (WGS) entry which is preliminary data.</text>
</comment>
<keyword evidence="2" id="KW-1185">Reference proteome</keyword>
<proteinExistence type="predicted"/>
<sequence>MITVLPIHSNPFGSHSIPVDHEIAPGSMYAYQLLASASSNSGILLTEAVLHACQKKSKLSFDASTPNNPGLNPTKPRLTPIPIIYMDFLEFR</sequence>
<name>A0A1Q3ET31_LENED</name>
<dbReference type="EMBL" id="BDGU01001674">
    <property type="protein sequence ID" value="GAW10347.1"/>
    <property type="molecule type" value="Genomic_DNA"/>
</dbReference>
<protein>
    <submittedName>
        <fullName evidence="1">Uncharacterized protein</fullName>
    </submittedName>
</protein>
<reference evidence="1 2" key="2">
    <citation type="submission" date="2017-02" db="EMBL/GenBank/DDBJ databases">
        <title>A genome survey and senescence transcriptome analysis in Lentinula edodes.</title>
        <authorList>
            <person name="Sakamoto Y."/>
            <person name="Nakade K."/>
            <person name="Sato S."/>
            <person name="Yoshida Y."/>
            <person name="Miyazaki K."/>
            <person name="Natsume S."/>
            <person name="Konno N."/>
        </authorList>
    </citation>
    <scope>NUCLEOTIDE SEQUENCE [LARGE SCALE GENOMIC DNA]</scope>
    <source>
        <strain evidence="1 2">NBRC 111202</strain>
    </source>
</reference>
<dbReference type="AlphaFoldDB" id="A0A1Q3ET31"/>
<reference evidence="1 2" key="1">
    <citation type="submission" date="2016-08" db="EMBL/GenBank/DDBJ databases">
        <authorList>
            <consortium name="Lentinula edodes genome sequencing consortium"/>
            <person name="Sakamoto Y."/>
            <person name="Nakade K."/>
            <person name="Sato S."/>
            <person name="Yoshida Y."/>
            <person name="Miyazaki K."/>
            <person name="Natsume S."/>
            <person name="Konno N."/>
        </authorList>
    </citation>
    <scope>NUCLEOTIDE SEQUENCE [LARGE SCALE GENOMIC DNA]</scope>
    <source>
        <strain evidence="1 2">NBRC 111202</strain>
    </source>
</reference>
<evidence type="ECO:0000313" key="2">
    <source>
        <dbReference type="Proteomes" id="UP000188533"/>
    </source>
</evidence>
<dbReference type="Proteomes" id="UP000188533">
    <property type="component" value="Unassembled WGS sequence"/>
</dbReference>
<evidence type="ECO:0000313" key="1">
    <source>
        <dbReference type="EMBL" id="GAW10347.1"/>
    </source>
</evidence>
<gene>
    <name evidence="1" type="ORF">LENED_012603</name>
</gene>